<evidence type="ECO:0000313" key="6">
    <source>
        <dbReference type="Proteomes" id="UP000050454"/>
    </source>
</evidence>
<dbReference type="PANTHER" id="PTHR33175">
    <property type="entry name" value="DNA-BINDING PROTEIN HU"/>
    <property type="match status" value="1"/>
</dbReference>
<dbReference type="PRINTS" id="PR01727">
    <property type="entry name" value="DNABINDINGHU"/>
</dbReference>
<dbReference type="AlphaFoldDB" id="A0A0P7C6P7"/>
<protein>
    <submittedName>
        <fullName evidence="5">DNA-binding protein</fullName>
    </submittedName>
</protein>
<dbReference type="InterPro" id="IPR010992">
    <property type="entry name" value="IHF-like_DNA-bd_dom_sf"/>
</dbReference>
<gene>
    <name evidence="5" type="ORF">AFM12_12560</name>
</gene>
<keyword evidence="2" id="KW-0226">DNA condensation</keyword>
<dbReference type="GO" id="GO:0030261">
    <property type="term" value="P:chromosome condensation"/>
    <property type="evidence" value="ECO:0007669"/>
    <property type="project" value="UniProtKB-KW"/>
</dbReference>
<dbReference type="Pfam" id="PF00216">
    <property type="entry name" value="Bac_DNA_binding"/>
    <property type="match status" value="1"/>
</dbReference>
<comment type="similarity">
    <text evidence="1 4">Belongs to the bacterial histone-like protein family.</text>
</comment>
<dbReference type="RefSeq" id="WP_055148715.1">
    <property type="nucleotide sequence ID" value="NZ_JXSZ01000009.1"/>
</dbReference>
<dbReference type="Proteomes" id="UP000050454">
    <property type="component" value="Unassembled WGS sequence"/>
</dbReference>
<reference evidence="5 6" key="1">
    <citation type="submission" date="2015-07" db="EMBL/GenBank/DDBJ databases">
        <title>The draft genome sequence of Leadbetterella sp. JN14-9.</title>
        <authorList>
            <person name="Liu Y."/>
            <person name="Du J."/>
            <person name="Shao Z."/>
        </authorList>
    </citation>
    <scope>NUCLEOTIDE SEQUENCE [LARGE SCALE GENOMIC DNA]</scope>
    <source>
        <strain evidence="5 6">JN14-9</strain>
    </source>
</reference>
<dbReference type="SUPFAM" id="SSF47729">
    <property type="entry name" value="IHF-like DNA-binding proteins"/>
    <property type="match status" value="1"/>
</dbReference>
<dbReference type="GO" id="GO:0030527">
    <property type="term" value="F:structural constituent of chromatin"/>
    <property type="evidence" value="ECO:0007669"/>
    <property type="project" value="InterPro"/>
</dbReference>
<dbReference type="SMART" id="SM00411">
    <property type="entry name" value="BHL"/>
    <property type="match status" value="1"/>
</dbReference>
<dbReference type="GO" id="GO:0005829">
    <property type="term" value="C:cytosol"/>
    <property type="evidence" value="ECO:0007669"/>
    <property type="project" value="TreeGrafter"/>
</dbReference>
<organism evidence="5 6">
    <name type="scientific">Jiulongibacter sediminis</name>
    <dbReference type="NCBI Taxonomy" id="1605367"/>
    <lineage>
        <taxon>Bacteria</taxon>
        <taxon>Pseudomonadati</taxon>
        <taxon>Bacteroidota</taxon>
        <taxon>Cytophagia</taxon>
        <taxon>Cytophagales</taxon>
        <taxon>Leadbetterellaceae</taxon>
        <taxon>Jiulongibacter</taxon>
    </lineage>
</organism>
<dbReference type="PANTHER" id="PTHR33175:SF3">
    <property type="entry name" value="DNA-BINDING PROTEIN HU-BETA"/>
    <property type="match status" value="1"/>
</dbReference>
<dbReference type="STRING" id="1605367.AFM12_12560"/>
<name>A0A0P7C6P7_9BACT</name>
<sequence>MTKAEAIAAISDKTGIDKASVSTTLEAFFVTVKDTLGEGEALYIRGFGSFINKKRAAKKARNISKKTTVTVPEHHVPSFKPSKEFVEMIKSKIK</sequence>
<comment type="caution">
    <text evidence="5">The sequence shown here is derived from an EMBL/GenBank/DDBJ whole genome shotgun (WGS) entry which is preliminary data.</text>
</comment>
<dbReference type="EMBL" id="LGTQ01000009">
    <property type="protein sequence ID" value="KPM48029.1"/>
    <property type="molecule type" value="Genomic_DNA"/>
</dbReference>
<dbReference type="Gene3D" id="4.10.520.10">
    <property type="entry name" value="IHF-like DNA-binding proteins"/>
    <property type="match status" value="1"/>
</dbReference>
<dbReference type="CDD" id="cd13836">
    <property type="entry name" value="IHF_B"/>
    <property type="match status" value="1"/>
</dbReference>
<dbReference type="OrthoDB" id="9799835at2"/>
<dbReference type="GO" id="GO:0003677">
    <property type="term" value="F:DNA binding"/>
    <property type="evidence" value="ECO:0007669"/>
    <property type="project" value="UniProtKB-KW"/>
</dbReference>
<keyword evidence="6" id="KW-1185">Reference proteome</keyword>
<proteinExistence type="inferred from homology"/>
<evidence type="ECO:0000256" key="4">
    <source>
        <dbReference type="RuleBase" id="RU003939"/>
    </source>
</evidence>
<accession>A0A0P7C6P7</accession>
<evidence type="ECO:0000256" key="3">
    <source>
        <dbReference type="ARBA" id="ARBA00023125"/>
    </source>
</evidence>
<evidence type="ECO:0000256" key="2">
    <source>
        <dbReference type="ARBA" id="ARBA00023067"/>
    </source>
</evidence>
<evidence type="ECO:0000313" key="5">
    <source>
        <dbReference type="EMBL" id="KPM48029.1"/>
    </source>
</evidence>
<keyword evidence="3 5" id="KW-0238">DNA-binding</keyword>
<evidence type="ECO:0000256" key="1">
    <source>
        <dbReference type="ARBA" id="ARBA00010529"/>
    </source>
</evidence>
<dbReference type="InterPro" id="IPR000119">
    <property type="entry name" value="Hist_DNA-bd"/>
</dbReference>